<evidence type="ECO:0000313" key="1">
    <source>
        <dbReference type="EnsemblMetazoa" id="ENSAATROPP004287"/>
    </source>
</evidence>
<sequence length="61" mass="7153">MALISYKTEIAARKYIAENIGHAISTDFLGLFVCSWNNMMDTERSRELRIKMITDEFQIHE</sequence>
<name>A0AAG5CZD0_ANOAO</name>
<proteinExistence type="predicted"/>
<dbReference type="AlphaFoldDB" id="A0AAG5CZD0"/>
<dbReference type="EnsemblMetazoa" id="ENSAATROPT004473">
    <property type="protein sequence ID" value="ENSAATROPP004287"/>
    <property type="gene ID" value="ENSAATROPG003550"/>
</dbReference>
<evidence type="ECO:0000313" key="2">
    <source>
        <dbReference type="Proteomes" id="UP000075880"/>
    </source>
</evidence>
<reference evidence="1" key="1">
    <citation type="submission" date="2024-04" db="UniProtKB">
        <authorList>
            <consortium name="EnsemblMetazoa"/>
        </authorList>
    </citation>
    <scope>IDENTIFICATION</scope>
    <source>
        <strain evidence="1">EBRO</strain>
    </source>
</reference>
<organism evidence="1 2">
    <name type="scientific">Anopheles atroparvus</name>
    <name type="common">European mosquito</name>
    <dbReference type="NCBI Taxonomy" id="41427"/>
    <lineage>
        <taxon>Eukaryota</taxon>
        <taxon>Metazoa</taxon>
        <taxon>Ecdysozoa</taxon>
        <taxon>Arthropoda</taxon>
        <taxon>Hexapoda</taxon>
        <taxon>Insecta</taxon>
        <taxon>Pterygota</taxon>
        <taxon>Neoptera</taxon>
        <taxon>Endopterygota</taxon>
        <taxon>Diptera</taxon>
        <taxon>Nematocera</taxon>
        <taxon>Culicoidea</taxon>
        <taxon>Culicidae</taxon>
        <taxon>Anophelinae</taxon>
        <taxon>Anopheles</taxon>
    </lineage>
</organism>
<protein>
    <submittedName>
        <fullName evidence="1">Uncharacterized protein</fullName>
    </submittedName>
</protein>
<keyword evidence="2" id="KW-1185">Reference proteome</keyword>
<accession>A0AAG5CZD0</accession>
<dbReference type="Proteomes" id="UP000075880">
    <property type="component" value="Unassembled WGS sequence"/>
</dbReference>